<sequence length="130" mass="14822">MRDYNLAKAGMPGWRDVIGHNVFDNHPHMRFAVEENMQAQVINHFTRLTNAYDGLLNQFTVFMAALAAGEEPVADARAELAISAHIFISKLRSLRLIHAILYHRHVDENLPNYSLNVDGALMMWVLNPLR</sequence>
<gene>
    <name evidence="1" type="ORF">ARALYDRAFT_349716</name>
</gene>
<keyword evidence="2" id="KW-1185">Reference proteome</keyword>
<evidence type="ECO:0000313" key="1">
    <source>
        <dbReference type="EMBL" id="EFH47352.1"/>
    </source>
</evidence>
<dbReference type="HOGENOM" id="CLU_1940992_0_0_1"/>
<proteinExistence type="predicted"/>
<evidence type="ECO:0000313" key="2">
    <source>
        <dbReference type="Proteomes" id="UP000008694"/>
    </source>
</evidence>
<dbReference type="AlphaFoldDB" id="D7LXI8"/>
<reference evidence="2" key="1">
    <citation type="journal article" date="2011" name="Nat. Genet.">
        <title>The Arabidopsis lyrata genome sequence and the basis of rapid genome size change.</title>
        <authorList>
            <person name="Hu T.T."/>
            <person name="Pattyn P."/>
            <person name="Bakker E.G."/>
            <person name="Cao J."/>
            <person name="Cheng J.-F."/>
            <person name="Clark R.M."/>
            <person name="Fahlgren N."/>
            <person name="Fawcett J.A."/>
            <person name="Grimwood J."/>
            <person name="Gundlach H."/>
            <person name="Haberer G."/>
            <person name="Hollister J.D."/>
            <person name="Ossowski S."/>
            <person name="Ottilar R.P."/>
            <person name="Salamov A.A."/>
            <person name="Schneeberger K."/>
            <person name="Spannagl M."/>
            <person name="Wang X."/>
            <person name="Yang L."/>
            <person name="Nasrallah M.E."/>
            <person name="Bergelson J."/>
            <person name="Carrington J.C."/>
            <person name="Gaut B.S."/>
            <person name="Schmutz J."/>
            <person name="Mayer K.F.X."/>
            <person name="Van de Peer Y."/>
            <person name="Grigoriev I.V."/>
            <person name="Nordborg M."/>
            <person name="Weigel D."/>
            <person name="Guo Y.-L."/>
        </authorList>
    </citation>
    <scope>NUCLEOTIDE SEQUENCE [LARGE SCALE GENOMIC DNA]</scope>
    <source>
        <strain evidence="2">cv. MN47</strain>
    </source>
</reference>
<protein>
    <submittedName>
        <fullName evidence="1">Predicted protein</fullName>
    </submittedName>
</protein>
<dbReference type="EMBL" id="GL348718">
    <property type="protein sequence ID" value="EFH47352.1"/>
    <property type="molecule type" value="Genomic_DNA"/>
</dbReference>
<name>D7LXI8_ARALL</name>
<dbReference type="Gramene" id="fgenesh1_pg.C_scaffold_6000309">
    <property type="protein sequence ID" value="fgenesh1_pg.C_scaffold_6000309"/>
    <property type="gene ID" value="fgenesh1_pg.C_scaffold_6000309"/>
</dbReference>
<dbReference type="Proteomes" id="UP000008694">
    <property type="component" value="Unassembled WGS sequence"/>
</dbReference>
<organism evidence="2">
    <name type="scientific">Arabidopsis lyrata subsp. lyrata</name>
    <name type="common">Lyre-leaved rock-cress</name>
    <dbReference type="NCBI Taxonomy" id="81972"/>
    <lineage>
        <taxon>Eukaryota</taxon>
        <taxon>Viridiplantae</taxon>
        <taxon>Streptophyta</taxon>
        <taxon>Embryophyta</taxon>
        <taxon>Tracheophyta</taxon>
        <taxon>Spermatophyta</taxon>
        <taxon>Magnoliopsida</taxon>
        <taxon>eudicotyledons</taxon>
        <taxon>Gunneridae</taxon>
        <taxon>Pentapetalae</taxon>
        <taxon>rosids</taxon>
        <taxon>malvids</taxon>
        <taxon>Brassicales</taxon>
        <taxon>Brassicaceae</taxon>
        <taxon>Camelineae</taxon>
        <taxon>Arabidopsis</taxon>
    </lineage>
</organism>
<accession>D7LXI8</accession>